<keyword evidence="2" id="KW-0472">Membrane</keyword>
<evidence type="ECO:0000313" key="4">
    <source>
        <dbReference type="Proteomes" id="UP001184614"/>
    </source>
</evidence>
<reference evidence="3 4" key="1">
    <citation type="submission" date="2023-07" db="EMBL/GenBank/DDBJ databases">
        <title>Sorghum-associated microbial communities from plants grown in Nebraska, USA.</title>
        <authorList>
            <person name="Schachtman D."/>
        </authorList>
    </citation>
    <scope>NUCLEOTIDE SEQUENCE [LARGE SCALE GENOMIC DNA]</scope>
    <source>
        <strain evidence="3 4">DS1730</strain>
    </source>
</reference>
<dbReference type="EMBL" id="JAVDQT010000013">
    <property type="protein sequence ID" value="MDR6434609.1"/>
    <property type="molecule type" value="Genomic_DNA"/>
</dbReference>
<accession>A0ABU1MEX7</accession>
<dbReference type="RefSeq" id="WP_310016081.1">
    <property type="nucleotide sequence ID" value="NZ_JAVDQT010000013.1"/>
</dbReference>
<feature type="transmembrane region" description="Helical" evidence="2">
    <location>
        <begin position="37"/>
        <end position="56"/>
    </location>
</feature>
<feature type="region of interest" description="Disordered" evidence="1">
    <location>
        <begin position="1"/>
        <end position="33"/>
    </location>
</feature>
<keyword evidence="2" id="KW-0812">Transmembrane</keyword>
<keyword evidence="2" id="KW-1133">Transmembrane helix</keyword>
<gene>
    <name evidence="3" type="ORF">J2782_004362</name>
</gene>
<keyword evidence="4" id="KW-1185">Reference proteome</keyword>
<evidence type="ECO:0008006" key="5">
    <source>
        <dbReference type="Google" id="ProtNLM"/>
    </source>
</evidence>
<organism evidence="3 4">
    <name type="scientific">Brucella pseudogrignonensis</name>
    <dbReference type="NCBI Taxonomy" id="419475"/>
    <lineage>
        <taxon>Bacteria</taxon>
        <taxon>Pseudomonadati</taxon>
        <taxon>Pseudomonadota</taxon>
        <taxon>Alphaproteobacteria</taxon>
        <taxon>Hyphomicrobiales</taxon>
        <taxon>Brucellaceae</taxon>
        <taxon>Brucella/Ochrobactrum group</taxon>
        <taxon>Brucella</taxon>
    </lineage>
</organism>
<feature type="compositionally biased region" description="Basic and acidic residues" evidence="1">
    <location>
        <begin position="1"/>
        <end position="12"/>
    </location>
</feature>
<dbReference type="Proteomes" id="UP001184614">
    <property type="component" value="Unassembled WGS sequence"/>
</dbReference>
<comment type="caution">
    <text evidence="3">The sequence shown here is derived from an EMBL/GenBank/DDBJ whole genome shotgun (WGS) entry which is preliminary data.</text>
</comment>
<sequence length="177" mass="18673">MKPHLKQAELKTAEAVNSRNSSSNEKDKASPKPTSKIAAGIIAAALAIGIGSYALWPSDILNGKAQLDLVPQNEVSEKVMQMPLTSFQKAALLADINNNGTLLYKFGVQVANGGNVSVDVSGFKRTVFVPVGVMVVVEVPIPPNGDTLNISAPGKALATFRNGKTAFVNSETIGIWR</sequence>
<protein>
    <recommendedName>
        <fullName evidence="5">DUF4352 domain-containing protein</fullName>
    </recommendedName>
</protein>
<evidence type="ECO:0000256" key="1">
    <source>
        <dbReference type="SAM" id="MobiDB-lite"/>
    </source>
</evidence>
<proteinExistence type="predicted"/>
<name>A0ABU1MEX7_9HYPH</name>
<evidence type="ECO:0000256" key="2">
    <source>
        <dbReference type="SAM" id="Phobius"/>
    </source>
</evidence>
<evidence type="ECO:0000313" key="3">
    <source>
        <dbReference type="EMBL" id="MDR6434609.1"/>
    </source>
</evidence>